<gene>
    <name evidence="7" type="ORF">GLIP_0974</name>
</gene>
<dbReference type="STRING" id="1127673.GLIP_0974"/>
<evidence type="ECO:0000256" key="6">
    <source>
        <dbReference type="SAM" id="Phobius"/>
    </source>
</evidence>
<feature type="transmembrane region" description="Helical" evidence="6">
    <location>
        <begin position="56"/>
        <end position="76"/>
    </location>
</feature>
<comment type="subcellular location">
    <subcellularLocation>
        <location evidence="1">Cell membrane</location>
        <topology evidence="1">Multi-pass membrane protein</topology>
    </subcellularLocation>
</comment>
<dbReference type="InterPro" id="IPR001123">
    <property type="entry name" value="LeuE-type"/>
</dbReference>
<protein>
    <submittedName>
        <fullName evidence="7">Lysine exporter protein LysE/YggA</fullName>
    </submittedName>
</protein>
<evidence type="ECO:0000256" key="2">
    <source>
        <dbReference type="ARBA" id="ARBA00022475"/>
    </source>
</evidence>
<evidence type="ECO:0000256" key="5">
    <source>
        <dbReference type="ARBA" id="ARBA00023136"/>
    </source>
</evidence>
<evidence type="ECO:0000313" key="7">
    <source>
        <dbReference type="EMBL" id="GAC13616.1"/>
    </source>
</evidence>
<accession>K6XPK9</accession>
<keyword evidence="3 6" id="KW-0812">Transmembrane</keyword>
<dbReference type="Pfam" id="PF01810">
    <property type="entry name" value="LysE"/>
    <property type="match status" value="1"/>
</dbReference>
<feature type="transmembrane region" description="Helical" evidence="6">
    <location>
        <begin position="25"/>
        <end position="50"/>
    </location>
</feature>
<dbReference type="GO" id="GO:0005886">
    <property type="term" value="C:plasma membrane"/>
    <property type="evidence" value="ECO:0007669"/>
    <property type="project" value="UniProtKB-SubCell"/>
</dbReference>
<keyword evidence="8" id="KW-1185">Reference proteome</keyword>
<keyword evidence="4 6" id="KW-1133">Transmembrane helix</keyword>
<dbReference type="PANTHER" id="PTHR30086:SF20">
    <property type="entry name" value="ARGININE EXPORTER PROTEIN ARGO-RELATED"/>
    <property type="match status" value="1"/>
</dbReference>
<evidence type="ECO:0000313" key="8">
    <source>
        <dbReference type="Proteomes" id="UP000006334"/>
    </source>
</evidence>
<feature type="transmembrane region" description="Helical" evidence="6">
    <location>
        <begin position="176"/>
        <end position="194"/>
    </location>
</feature>
<name>K6XPK9_9ALTE</name>
<dbReference type="Proteomes" id="UP000006334">
    <property type="component" value="Unassembled WGS sequence"/>
</dbReference>
<evidence type="ECO:0000256" key="1">
    <source>
        <dbReference type="ARBA" id="ARBA00004651"/>
    </source>
</evidence>
<comment type="caution">
    <text evidence="7">The sequence shown here is derived from an EMBL/GenBank/DDBJ whole genome shotgun (WGS) entry which is preliminary data.</text>
</comment>
<keyword evidence="2" id="KW-1003">Cell membrane</keyword>
<dbReference type="EMBL" id="BAEN01000022">
    <property type="protein sequence ID" value="GAC13616.1"/>
    <property type="molecule type" value="Genomic_DNA"/>
</dbReference>
<evidence type="ECO:0000256" key="4">
    <source>
        <dbReference type="ARBA" id="ARBA00022989"/>
    </source>
</evidence>
<proteinExistence type="predicted"/>
<dbReference type="PANTHER" id="PTHR30086">
    <property type="entry name" value="ARGININE EXPORTER PROTEIN ARGO"/>
    <property type="match status" value="1"/>
</dbReference>
<organism evidence="7 8">
    <name type="scientific">Aliiglaciecola lipolytica E3</name>
    <dbReference type="NCBI Taxonomy" id="1127673"/>
    <lineage>
        <taxon>Bacteria</taxon>
        <taxon>Pseudomonadati</taxon>
        <taxon>Pseudomonadota</taxon>
        <taxon>Gammaproteobacteria</taxon>
        <taxon>Alteromonadales</taxon>
        <taxon>Alteromonadaceae</taxon>
        <taxon>Aliiglaciecola</taxon>
    </lineage>
</organism>
<reference evidence="7 8" key="1">
    <citation type="journal article" date="2017" name="Antonie Van Leeuwenhoek">
        <title>Rhizobium rhizosphaerae sp. nov., a novel species isolated from rice rhizosphere.</title>
        <authorList>
            <person name="Zhao J.J."/>
            <person name="Zhang J."/>
            <person name="Zhang R.J."/>
            <person name="Zhang C.W."/>
            <person name="Yin H.Q."/>
            <person name="Zhang X.X."/>
        </authorList>
    </citation>
    <scope>NUCLEOTIDE SEQUENCE [LARGE SCALE GENOMIC DNA]</scope>
    <source>
        <strain evidence="7 8">E3</strain>
    </source>
</reference>
<dbReference type="eggNOG" id="COG1280">
    <property type="taxonomic scope" value="Bacteria"/>
</dbReference>
<dbReference type="PIRSF" id="PIRSF006324">
    <property type="entry name" value="LeuE"/>
    <property type="match status" value="1"/>
</dbReference>
<dbReference type="GO" id="GO:0015171">
    <property type="term" value="F:amino acid transmembrane transporter activity"/>
    <property type="evidence" value="ECO:0007669"/>
    <property type="project" value="TreeGrafter"/>
</dbReference>
<evidence type="ECO:0000256" key="3">
    <source>
        <dbReference type="ARBA" id="ARBA00022692"/>
    </source>
</evidence>
<dbReference type="AlphaFoldDB" id="K6XPK9"/>
<sequence>MSISPGPSNLYILARTMSDGHRSGVAAAGGMAIGSLIYVLLTALGLAAIFRYSPTAYTVLKLCGAAYLIFLGIQTIRASGAGNTSKPKVRIMGMSKVFKQSIVVELTNPKTALFFLAFLPQFVDPQLGQVALQLVILGLLYAILAFSSDLLVVLLSHNLGKWLSSHPLFIRWQDRVAGAILIGLGSYIAWQEFIQK</sequence>
<feature type="transmembrane region" description="Helical" evidence="6">
    <location>
        <begin position="131"/>
        <end position="155"/>
    </location>
</feature>
<keyword evidence="5 6" id="KW-0472">Membrane</keyword>